<feature type="transmembrane region" description="Helical" evidence="2">
    <location>
        <begin position="148"/>
        <end position="170"/>
    </location>
</feature>
<evidence type="ECO:0000256" key="1">
    <source>
        <dbReference type="SAM" id="MobiDB-lite"/>
    </source>
</evidence>
<evidence type="ECO:0000313" key="4">
    <source>
        <dbReference type="Proteomes" id="UP001358417"/>
    </source>
</evidence>
<evidence type="ECO:0008006" key="5">
    <source>
        <dbReference type="Google" id="ProtNLM"/>
    </source>
</evidence>
<sequence>MSSQRDSSYEPFRHTGRDYADAETLIRPEADGEKLFPTAPRKTKAPPKPRPGISGVRTALRALGLAIALSVPSIQIRTVYVWLDTRSDTYHNTTTGIRTRSWAPVDSWPAYLMLAVGAFGSLVELLALTSLCSCFQGLHDGVLHSISIYLSAAAVMAAWIAALVAFRVVYAQGGGQDHWDIWSWSCFRGHSVDENVNWNSMCIQQTYTFSASIIANEADNSLRQSD</sequence>
<organism evidence="3 4">
    <name type="scientific">Exophiala bonariae</name>
    <dbReference type="NCBI Taxonomy" id="1690606"/>
    <lineage>
        <taxon>Eukaryota</taxon>
        <taxon>Fungi</taxon>
        <taxon>Dikarya</taxon>
        <taxon>Ascomycota</taxon>
        <taxon>Pezizomycotina</taxon>
        <taxon>Eurotiomycetes</taxon>
        <taxon>Chaetothyriomycetidae</taxon>
        <taxon>Chaetothyriales</taxon>
        <taxon>Herpotrichiellaceae</taxon>
        <taxon>Exophiala</taxon>
    </lineage>
</organism>
<accession>A0AAV9ND89</accession>
<gene>
    <name evidence="3" type="ORF">LTR84_002751</name>
</gene>
<dbReference type="RefSeq" id="XP_064705962.1">
    <property type="nucleotide sequence ID" value="XM_064846352.1"/>
</dbReference>
<proteinExistence type="predicted"/>
<protein>
    <recommendedName>
        <fullName evidence="5">MARVEL domain-containing protein</fullName>
    </recommendedName>
</protein>
<evidence type="ECO:0000313" key="3">
    <source>
        <dbReference type="EMBL" id="KAK5051948.1"/>
    </source>
</evidence>
<dbReference type="AlphaFoldDB" id="A0AAV9ND89"/>
<feature type="region of interest" description="Disordered" evidence="1">
    <location>
        <begin position="1"/>
        <end position="51"/>
    </location>
</feature>
<dbReference type="GeneID" id="89970950"/>
<reference evidence="3 4" key="1">
    <citation type="submission" date="2023-08" db="EMBL/GenBank/DDBJ databases">
        <title>Black Yeasts Isolated from many extreme environments.</title>
        <authorList>
            <person name="Coleine C."/>
            <person name="Stajich J.E."/>
            <person name="Selbmann L."/>
        </authorList>
    </citation>
    <scope>NUCLEOTIDE SEQUENCE [LARGE SCALE GENOMIC DNA]</scope>
    <source>
        <strain evidence="3 4">CCFEE 5792</strain>
    </source>
</reference>
<comment type="caution">
    <text evidence="3">The sequence shown here is derived from an EMBL/GenBank/DDBJ whole genome shotgun (WGS) entry which is preliminary data.</text>
</comment>
<keyword evidence="2" id="KW-0472">Membrane</keyword>
<dbReference type="Proteomes" id="UP001358417">
    <property type="component" value="Unassembled WGS sequence"/>
</dbReference>
<dbReference type="EMBL" id="JAVRRD010000014">
    <property type="protein sequence ID" value="KAK5051948.1"/>
    <property type="molecule type" value="Genomic_DNA"/>
</dbReference>
<feature type="compositionally biased region" description="Basic and acidic residues" evidence="1">
    <location>
        <begin position="7"/>
        <end position="34"/>
    </location>
</feature>
<keyword evidence="4" id="KW-1185">Reference proteome</keyword>
<name>A0AAV9ND89_9EURO</name>
<feature type="transmembrane region" description="Helical" evidence="2">
    <location>
        <begin position="108"/>
        <end position="128"/>
    </location>
</feature>
<keyword evidence="2" id="KW-1133">Transmembrane helix</keyword>
<keyword evidence="2" id="KW-0812">Transmembrane</keyword>
<evidence type="ECO:0000256" key="2">
    <source>
        <dbReference type="SAM" id="Phobius"/>
    </source>
</evidence>